<comment type="caution">
    <text evidence="7">The sequence shown here is derived from an EMBL/GenBank/DDBJ whole genome shotgun (WGS) entry which is preliminary data.</text>
</comment>
<evidence type="ECO:0000256" key="1">
    <source>
        <dbReference type="ARBA" id="ARBA00007190"/>
    </source>
</evidence>
<accession>A0A8J4G9L0</accession>
<dbReference type="CDD" id="cd03419">
    <property type="entry name" value="GRX_GRXh_1_2_like"/>
    <property type="match status" value="1"/>
</dbReference>
<dbReference type="FunFam" id="3.40.30.10:FF:000026">
    <property type="entry name" value="Glutaredoxin 2"/>
    <property type="match status" value="1"/>
</dbReference>
<dbReference type="GO" id="GO:0034599">
    <property type="term" value="P:cellular response to oxidative stress"/>
    <property type="evidence" value="ECO:0007669"/>
    <property type="project" value="TreeGrafter"/>
</dbReference>
<evidence type="ECO:0000256" key="3">
    <source>
        <dbReference type="ARBA" id="ARBA00022982"/>
    </source>
</evidence>
<evidence type="ECO:0000256" key="2">
    <source>
        <dbReference type="ARBA" id="ARBA00022448"/>
    </source>
</evidence>
<dbReference type="InterPro" id="IPR036249">
    <property type="entry name" value="Thioredoxin-like_sf"/>
</dbReference>
<reference evidence="7" key="1">
    <citation type="journal article" date="2021" name="Proc. Natl. Acad. Sci. U.S.A.">
        <title>Three genomes in the algal genus Volvox reveal the fate of a haploid sex-determining region after a transition to homothallism.</title>
        <authorList>
            <person name="Yamamoto K."/>
            <person name="Hamaji T."/>
            <person name="Kawai-Toyooka H."/>
            <person name="Matsuzaki R."/>
            <person name="Takahashi F."/>
            <person name="Nishimura Y."/>
            <person name="Kawachi M."/>
            <person name="Noguchi H."/>
            <person name="Minakuchi Y."/>
            <person name="Umen J.G."/>
            <person name="Toyoda A."/>
            <person name="Nozaki H."/>
        </authorList>
    </citation>
    <scope>NUCLEOTIDE SEQUENCE</scope>
    <source>
        <strain evidence="7">NIES-3785</strain>
    </source>
</reference>
<dbReference type="InterPro" id="IPR014025">
    <property type="entry name" value="Glutaredoxin_subgr"/>
</dbReference>
<evidence type="ECO:0000313" key="8">
    <source>
        <dbReference type="Proteomes" id="UP000722791"/>
    </source>
</evidence>
<dbReference type="InterPro" id="IPR002109">
    <property type="entry name" value="Glutaredoxin"/>
</dbReference>
<dbReference type="EMBL" id="BNCQ01000012">
    <property type="protein sequence ID" value="GIM02821.1"/>
    <property type="molecule type" value="Genomic_DNA"/>
</dbReference>
<dbReference type="PANTHER" id="PTHR45694">
    <property type="entry name" value="GLUTAREDOXIN 2"/>
    <property type="match status" value="1"/>
</dbReference>
<keyword evidence="2" id="KW-0813">Transport</keyword>
<evidence type="ECO:0000313" key="7">
    <source>
        <dbReference type="EMBL" id="GIM02821.1"/>
    </source>
</evidence>
<feature type="domain" description="Glutaredoxin" evidence="6">
    <location>
        <begin position="77"/>
        <end position="140"/>
    </location>
</feature>
<proteinExistence type="inferred from homology"/>
<keyword evidence="5" id="KW-0676">Redox-active center</keyword>
<organism evidence="7 8">
    <name type="scientific">Volvox reticuliferus</name>
    <dbReference type="NCBI Taxonomy" id="1737510"/>
    <lineage>
        <taxon>Eukaryota</taxon>
        <taxon>Viridiplantae</taxon>
        <taxon>Chlorophyta</taxon>
        <taxon>core chlorophytes</taxon>
        <taxon>Chlorophyceae</taxon>
        <taxon>CS clade</taxon>
        <taxon>Chlamydomonadales</taxon>
        <taxon>Volvocaceae</taxon>
        <taxon>Volvox</taxon>
    </lineage>
</organism>
<dbReference type="SUPFAM" id="SSF52833">
    <property type="entry name" value="Thioredoxin-like"/>
    <property type="match status" value="1"/>
</dbReference>
<dbReference type="PANTHER" id="PTHR45694:SF5">
    <property type="entry name" value="GLUTAREDOXIN 2"/>
    <property type="match status" value="1"/>
</dbReference>
<dbReference type="Proteomes" id="UP000722791">
    <property type="component" value="Unassembled WGS sequence"/>
</dbReference>
<protein>
    <recommendedName>
        <fullName evidence="6">Glutaredoxin domain-containing protein</fullName>
    </recommendedName>
</protein>
<dbReference type="Pfam" id="PF00462">
    <property type="entry name" value="Glutaredoxin"/>
    <property type="match status" value="1"/>
</dbReference>
<dbReference type="GO" id="GO:0015038">
    <property type="term" value="F:glutathione disulfide oxidoreductase activity"/>
    <property type="evidence" value="ECO:0007669"/>
    <property type="project" value="TreeGrafter"/>
</dbReference>
<sequence length="166" mass="18131">IMQTCLRRDIQQLLFVTACCVSIAWLVHSPKQLAEVLYSRTGQLLDRTGNSSTREVQKMGKAEALQEIDSAITANKVMVYSKSYCPYCVKAKNALNKFITPNQYTVVELDQRADTDVMQDALLQITGGRSVPRVFINGKFLGGGDDTAAAAANGTLQKLLTEAGLL</sequence>
<evidence type="ECO:0000259" key="6">
    <source>
        <dbReference type="Pfam" id="PF00462"/>
    </source>
</evidence>
<dbReference type="InterPro" id="IPR011899">
    <property type="entry name" value="Glutaredoxin_euk/vir"/>
</dbReference>
<dbReference type="GO" id="GO:0005737">
    <property type="term" value="C:cytoplasm"/>
    <property type="evidence" value="ECO:0007669"/>
    <property type="project" value="TreeGrafter"/>
</dbReference>
<dbReference type="AlphaFoldDB" id="A0A8J4G9L0"/>
<evidence type="ECO:0000256" key="5">
    <source>
        <dbReference type="ARBA" id="ARBA00023284"/>
    </source>
</evidence>
<gene>
    <name evidence="7" type="ORF">Vretimale_7661</name>
</gene>
<comment type="similarity">
    <text evidence="1">Belongs to the glutaredoxin family. CPYC subfamily.</text>
</comment>
<dbReference type="PRINTS" id="PR00160">
    <property type="entry name" value="GLUTAREDOXIN"/>
</dbReference>
<evidence type="ECO:0000256" key="4">
    <source>
        <dbReference type="ARBA" id="ARBA00023157"/>
    </source>
</evidence>
<dbReference type="Gene3D" id="3.40.30.10">
    <property type="entry name" value="Glutaredoxin"/>
    <property type="match status" value="1"/>
</dbReference>
<name>A0A8J4G9L0_9CHLO</name>
<feature type="non-terminal residue" evidence="7">
    <location>
        <position position="1"/>
    </location>
</feature>
<keyword evidence="4" id="KW-1015">Disulfide bond</keyword>
<dbReference type="InterPro" id="IPR011767">
    <property type="entry name" value="GLR_AS"/>
</dbReference>
<keyword evidence="3" id="KW-0249">Electron transport</keyword>
<dbReference type="NCBIfam" id="TIGR02180">
    <property type="entry name" value="GRX_euk"/>
    <property type="match status" value="1"/>
</dbReference>
<dbReference type="PROSITE" id="PS00195">
    <property type="entry name" value="GLUTAREDOXIN_1"/>
    <property type="match status" value="1"/>
</dbReference>
<dbReference type="PROSITE" id="PS51354">
    <property type="entry name" value="GLUTAREDOXIN_2"/>
    <property type="match status" value="1"/>
</dbReference>